<comment type="function">
    <text evidence="3">Required for formate dehydrogenase (FDH) activity. Acts as a sulfur carrier protein that transfers sulfur from IscS to the molybdenum cofactor prior to its insertion into FDH.</text>
</comment>
<sequence length="252" mass="28152">MKVFKNQEGVEGVDSVIKEERIALFLNGTKILSTMSIPQDQDAHAIGFLLSEGVIESIEDVLEIVVDDDGLSVRIQAKIQEENLVNLYREKTLTSGCCVGVTGNFEGKIIEKFVSSQVRVRIERIWDILEHFYQDNALFNQTGCVHRALLADKEGRVMFEAFDVGRHNAIDKVVGKARMQRASLSEAILFVSGRLSLEMVIKTAMHDIPIVVSRAATTQLAIQSAQKLGITLIGFAREQRCNLYTHSSRILF</sequence>
<dbReference type="SUPFAM" id="SSF53927">
    <property type="entry name" value="Cytidine deaminase-like"/>
    <property type="match status" value="1"/>
</dbReference>
<dbReference type="AlphaFoldDB" id="A0A3D8J256"/>
<evidence type="ECO:0000256" key="3">
    <source>
        <dbReference type="HAMAP-Rule" id="MF_00187"/>
    </source>
</evidence>
<proteinExistence type="inferred from homology"/>
<reference evidence="4 5" key="1">
    <citation type="submission" date="2018-04" db="EMBL/GenBank/DDBJ databases">
        <title>Novel Campyloabacter and Helicobacter Species and Strains.</title>
        <authorList>
            <person name="Mannion A.J."/>
            <person name="Shen Z."/>
            <person name="Fox J.G."/>
        </authorList>
    </citation>
    <scope>NUCLEOTIDE SEQUENCE [LARGE SCALE GENOMIC DNA]</scope>
    <source>
        <strain evidence="4 5">MIT 04-9362</strain>
    </source>
</reference>
<evidence type="ECO:0000256" key="2">
    <source>
        <dbReference type="ARBA" id="ARBA00023150"/>
    </source>
</evidence>
<evidence type="ECO:0000313" key="4">
    <source>
        <dbReference type="EMBL" id="RDU71622.1"/>
    </source>
</evidence>
<dbReference type="InterPro" id="IPR003786">
    <property type="entry name" value="FdhD"/>
</dbReference>
<keyword evidence="4" id="KW-0808">Transferase</keyword>
<comment type="subcellular location">
    <subcellularLocation>
        <location evidence="3">Cytoplasm</location>
    </subcellularLocation>
</comment>
<dbReference type="Pfam" id="PF02634">
    <property type="entry name" value="FdhD-NarQ"/>
    <property type="match status" value="1"/>
</dbReference>
<evidence type="ECO:0000313" key="5">
    <source>
        <dbReference type="Proteomes" id="UP000256695"/>
    </source>
</evidence>
<dbReference type="PIRSF" id="PIRSF015626">
    <property type="entry name" value="FdhD"/>
    <property type="match status" value="1"/>
</dbReference>
<accession>A0A3D8J256</accession>
<dbReference type="HAMAP" id="MF_00187">
    <property type="entry name" value="FdhD"/>
    <property type="match status" value="1"/>
</dbReference>
<dbReference type="NCBIfam" id="NF001943">
    <property type="entry name" value="PRK00724.1-2"/>
    <property type="match status" value="1"/>
</dbReference>
<dbReference type="NCBIfam" id="TIGR00129">
    <property type="entry name" value="fdhD_narQ"/>
    <property type="match status" value="1"/>
</dbReference>
<dbReference type="PANTHER" id="PTHR30592">
    <property type="entry name" value="FORMATE DEHYDROGENASE"/>
    <property type="match status" value="1"/>
</dbReference>
<feature type="binding site" evidence="3">
    <location>
        <begin position="235"/>
        <end position="240"/>
    </location>
    <ligand>
        <name>Mo-bis(molybdopterin guanine dinucleotide)</name>
        <dbReference type="ChEBI" id="CHEBI:60539"/>
    </ligand>
</feature>
<dbReference type="GO" id="GO:0006777">
    <property type="term" value="P:Mo-molybdopterin cofactor biosynthetic process"/>
    <property type="evidence" value="ECO:0007669"/>
    <property type="project" value="UniProtKB-UniRule"/>
</dbReference>
<dbReference type="GO" id="GO:0005737">
    <property type="term" value="C:cytoplasm"/>
    <property type="evidence" value="ECO:0007669"/>
    <property type="project" value="UniProtKB-SubCell"/>
</dbReference>
<dbReference type="EMBL" id="NXLX01000026">
    <property type="protein sequence ID" value="RDU71622.1"/>
    <property type="molecule type" value="Genomic_DNA"/>
</dbReference>
<dbReference type="OrthoDB" id="3197277at2"/>
<dbReference type="GO" id="GO:0016783">
    <property type="term" value="F:sulfurtransferase activity"/>
    <property type="evidence" value="ECO:0007669"/>
    <property type="project" value="InterPro"/>
</dbReference>
<protein>
    <recommendedName>
        <fullName evidence="3">Sulfur carrier protein FdhD</fullName>
    </recommendedName>
</protein>
<dbReference type="PANTHER" id="PTHR30592:SF1">
    <property type="entry name" value="SULFUR CARRIER PROTEIN FDHD"/>
    <property type="match status" value="1"/>
</dbReference>
<organism evidence="4 5">
    <name type="scientific">Helicobacter anseris</name>
    <dbReference type="NCBI Taxonomy" id="375926"/>
    <lineage>
        <taxon>Bacteria</taxon>
        <taxon>Pseudomonadati</taxon>
        <taxon>Campylobacterota</taxon>
        <taxon>Epsilonproteobacteria</taxon>
        <taxon>Campylobacterales</taxon>
        <taxon>Helicobacteraceae</taxon>
        <taxon>Helicobacter</taxon>
    </lineage>
</organism>
<comment type="similarity">
    <text evidence="3">Belongs to the FdhD family.</text>
</comment>
<comment type="caution">
    <text evidence="4">The sequence shown here is derived from an EMBL/GenBank/DDBJ whole genome shotgun (WGS) entry which is preliminary data.</text>
</comment>
<keyword evidence="1 3" id="KW-0963">Cytoplasm</keyword>
<keyword evidence="5" id="KW-1185">Reference proteome</keyword>
<dbReference type="InterPro" id="IPR016193">
    <property type="entry name" value="Cytidine_deaminase-like"/>
</dbReference>
<name>A0A3D8J256_9HELI</name>
<dbReference type="Proteomes" id="UP000256695">
    <property type="component" value="Unassembled WGS sequence"/>
</dbReference>
<gene>
    <name evidence="3" type="primary">fdhD</name>
    <name evidence="4" type="ORF">CQA57_07590</name>
</gene>
<dbReference type="Gene3D" id="3.10.20.10">
    <property type="match status" value="1"/>
</dbReference>
<dbReference type="Gene3D" id="3.40.140.10">
    <property type="entry name" value="Cytidine Deaminase, domain 2"/>
    <property type="match status" value="1"/>
</dbReference>
<feature type="active site" description="Cysteine persulfide intermediate" evidence="3">
    <location>
        <position position="97"/>
    </location>
</feature>
<evidence type="ECO:0000256" key="1">
    <source>
        <dbReference type="ARBA" id="ARBA00022490"/>
    </source>
</evidence>
<dbReference type="GO" id="GO:0097163">
    <property type="term" value="F:sulfur carrier activity"/>
    <property type="evidence" value="ECO:0007669"/>
    <property type="project" value="UniProtKB-UniRule"/>
</dbReference>
<keyword evidence="2 3" id="KW-0501">Molybdenum cofactor biosynthesis</keyword>